<feature type="region of interest" description="Disordered" evidence="1">
    <location>
        <begin position="149"/>
        <end position="175"/>
    </location>
</feature>
<evidence type="ECO:0000256" key="1">
    <source>
        <dbReference type="SAM" id="MobiDB-lite"/>
    </source>
</evidence>
<protein>
    <submittedName>
        <fullName evidence="2">Uncharacterized protein</fullName>
    </submittedName>
</protein>
<dbReference type="RefSeq" id="WP_162387792.1">
    <property type="nucleotide sequence ID" value="NZ_CP045997.1"/>
</dbReference>
<sequence>MLLTPDNLSLVIYIKDGQIQEQVKKVQPDEEYLRIYNGRIWKNNFSGRVFLWNWLGELLGGSYYKDGLKVATIKPITSSSNSNARAAMFCNTHTTCYWSSFCYGDWGSPTSYGTSTNSLGPNCSAPNYGHGSTDDYYCSNWELVDTDSYEECYDDNPPSPGEGTGPTEPTTPGSNNVVDINIVNLKTPCMVSAYNSLIDAQLKSNVLGIIQGFAQSKDVTIDLIDKDLGDPNIDGETRVTNAAYKVYEITLNTGALANSSKDYIEATIIYEMLHVYLPANDGETDHEIMAEKYVKPMAFTLKAAGYALTYDDAIDLSWGGLQKTKAWKQLVDIDRVSGTNVTGKILQTSVNYKNNTGYGARCN</sequence>
<dbReference type="AlphaFoldDB" id="A0A6P1W032"/>
<organism evidence="2 3">
    <name type="scientific">Spirosoma endbachense</name>
    <dbReference type="NCBI Taxonomy" id="2666025"/>
    <lineage>
        <taxon>Bacteria</taxon>
        <taxon>Pseudomonadati</taxon>
        <taxon>Bacteroidota</taxon>
        <taxon>Cytophagia</taxon>
        <taxon>Cytophagales</taxon>
        <taxon>Cytophagaceae</taxon>
        <taxon>Spirosoma</taxon>
    </lineage>
</organism>
<dbReference type="Proteomes" id="UP000464577">
    <property type="component" value="Chromosome"/>
</dbReference>
<evidence type="ECO:0000313" key="3">
    <source>
        <dbReference type="Proteomes" id="UP000464577"/>
    </source>
</evidence>
<proteinExistence type="predicted"/>
<reference evidence="2 3" key="1">
    <citation type="submission" date="2019-11" db="EMBL/GenBank/DDBJ databases">
        <title>Spirosoma endbachense sp. nov., isolated from a natural salt meadow.</title>
        <authorList>
            <person name="Rojas J."/>
            <person name="Ambika Manirajan B."/>
            <person name="Ratering S."/>
            <person name="Suarez C."/>
            <person name="Geissler-Plaum R."/>
            <person name="Schnell S."/>
        </authorList>
    </citation>
    <scope>NUCLEOTIDE SEQUENCE [LARGE SCALE GENOMIC DNA]</scope>
    <source>
        <strain evidence="2 3">I-24</strain>
    </source>
</reference>
<evidence type="ECO:0000313" key="2">
    <source>
        <dbReference type="EMBL" id="QHV97380.1"/>
    </source>
</evidence>
<dbReference type="EMBL" id="CP045997">
    <property type="protein sequence ID" value="QHV97380.1"/>
    <property type="molecule type" value="Genomic_DNA"/>
</dbReference>
<dbReference type="KEGG" id="senf:GJR95_21275"/>
<gene>
    <name evidence="2" type="ORF">GJR95_21275</name>
</gene>
<keyword evidence="3" id="KW-1185">Reference proteome</keyword>
<feature type="compositionally biased region" description="Low complexity" evidence="1">
    <location>
        <begin position="165"/>
        <end position="174"/>
    </location>
</feature>
<accession>A0A6P1W032</accession>
<name>A0A6P1W032_9BACT</name>